<keyword evidence="3" id="KW-0862">Zinc</keyword>
<dbReference type="AlphaFoldDB" id="A0A7I8JF63"/>
<accession>A0A7I8JF63</accession>
<keyword evidence="9" id="KW-1185">Reference proteome</keyword>
<feature type="compositionally biased region" description="Low complexity" evidence="5">
    <location>
        <begin position="155"/>
        <end position="164"/>
    </location>
</feature>
<keyword evidence="2 4" id="KW-0863">Zinc-finger</keyword>
<keyword evidence="1" id="KW-0479">Metal-binding</keyword>
<feature type="domain" description="B box-type" evidence="6">
    <location>
        <begin position="1"/>
        <end position="45"/>
    </location>
</feature>
<feature type="region of interest" description="Disordered" evidence="5">
    <location>
        <begin position="88"/>
        <end position="170"/>
    </location>
</feature>
<evidence type="ECO:0000256" key="4">
    <source>
        <dbReference type="PROSITE-ProRule" id="PRU00024"/>
    </source>
</evidence>
<dbReference type="OrthoDB" id="153872at2759"/>
<dbReference type="EMBL" id="LR746274">
    <property type="protein sequence ID" value="CAA7405684.1"/>
    <property type="molecule type" value="Genomic_DNA"/>
</dbReference>
<sequence length="196" mass="20916">MKQCELCDRAARMYCEADQASLCWECDGKVHGANFLVARHSRSLLCRSCQAPTPWKASGSRLGHTVSVCERCSACSCVSGGEKMGNGCGGDRIGGSGEEEEVDGEESNGEDDDEEEESDDEEEEEEEGEGDNQVVPWSTEPDTTCRATTPPPIPSCSSSGESSSGRAANPLRCGFSKRAAETANSSSSQVRNILFL</sequence>
<dbReference type="PROSITE" id="PS50119">
    <property type="entry name" value="ZF_BBOX"/>
    <property type="match status" value="1"/>
</dbReference>
<evidence type="ECO:0000256" key="2">
    <source>
        <dbReference type="ARBA" id="ARBA00022771"/>
    </source>
</evidence>
<dbReference type="PANTHER" id="PTHR31717">
    <property type="entry name" value="ZINC FINGER PROTEIN CONSTANS-LIKE 10"/>
    <property type="match status" value="1"/>
</dbReference>
<dbReference type="Pfam" id="PF00643">
    <property type="entry name" value="zf-B_box"/>
    <property type="match status" value="1"/>
</dbReference>
<proteinExistence type="predicted"/>
<evidence type="ECO:0000313" key="9">
    <source>
        <dbReference type="Proteomes" id="UP000663760"/>
    </source>
</evidence>
<dbReference type="SMART" id="SM00336">
    <property type="entry name" value="BBOX"/>
    <property type="match status" value="1"/>
</dbReference>
<evidence type="ECO:0000259" key="6">
    <source>
        <dbReference type="PROSITE" id="PS50119"/>
    </source>
</evidence>
<dbReference type="CDD" id="cd19821">
    <property type="entry name" value="Bbox1_BBX-like"/>
    <property type="match status" value="1"/>
</dbReference>
<dbReference type="InterPro" id="IPR049808">
    <property type="entry name" value="CONSTANS-like_Bbox1"/>
</dbReference>
<evidence type="ECO:0000256" key="1">
    <source>
        <dbReference type="ARBA" id="ARBA00022723"/>
    </source>
</evidence>
<gene>
    <name evidence="7" type="ORF">SI7747_11015178</name>
    <name evidence="8" type="ORF">SI8410_11016362</name>
</gene>
<dbReference type="EMBL" id="LR743598">
    <property type="protein sequence ID" value="CAA2629540.1"/>
    <property type="molecule type" value="Genomic_DNA"/>
</dbReference>
<name>A0A7I8JF63_SPIIN</name>
<feature type="compositionally biased region" description="Acidic residues" evidence="5">
    <location>
        <begin position="97"/>
        <end position="130"/>
    </location>
</feature>
<evidence type="ECO:0000313" key="8">
    <source>
        <dbReference type="EMBL" id="CAA7405684.1"/>
    </source>
</evidence>
<evidence type="ECO:0000256" key="5">
    <source>
        <dbReference type="SAM" id="MobiDB-lite"/>
    </source>
</evidence>
<reference evidence="7" key="1">
    <citation type="submission" date="2019-12" db="EMBL/GenBank/DDBJ databases">
        <authorList>
            <person name="Scholz U."/>
            <person name="Mascher M."/>
            <person name="Fiebig A."/>
        </authorList>
    </citation>
    <scope>NUCLEOTIDE SEQUENCE</scope>
</reference>
<evidence type="ECO:0000256" key="3">
    <source>
        <dbReference type="ARBA" id="ARBA00022833"/>
    </source>
</evidence>
<dbReference type="GO" id="GO:0008270">
    <property type="term" value="F:zinc ion binding"/>
    <property type="evidence" value="ECO:0007669"/>
    <property type="project" value="UniProtKB-KW"/>
</dbReference>
<dbReference type="InterPro" id="IPR000315">
    <property type="entry name" value="Znf_B-box"/>
</dbReference>
<protein>
    <recommendedName>
        <fullName evidence="6">B box-type domain-containing protein</fullName>
    </recommendedName>
</protein>
<organism evidence="7">
    <name type="scientific">Spirodela intermedia</name>
    <name type="common">Intermediate duckweed</name>
    <dbReference type="NCBI Taxonomy" id="51605"/>
    <lineage>
        <taxon>Eukaryota</taxon>
        <taxon>Viridiplantae</taxon>
        <taxon>Streptophyta</taxon>
        <taxon>Embryophyta</taxon>
        <taxon>Tracheophyta</taxon>
        <taxon>Spermatophyta</taxon>
        <taxon>Magnoliopsida</taxon>
        <taxon>Liliopsida</taxon>
        <taxon>Araceae</taxon>
        <taxon>Lemnoideae</taxon>
        <taxon>Spirodela</taxon>
    </lineage>
</organism>
<evidence type="ECO:0000313" key="7">
    <source>
        <dbReference type="EMBL" id="CAA2629540.1"/>
    </source>
</evidence>
<dbReference type="PANTHER" id="PTHR31717:SF60">
    <property type="entry name" value="B-BOX TYPE ZINC FINGER FAMILY PROTEIN"/>
    <property type="match status" value="1"/>
</dbReference>
<dbReference type="Proteomes" id="UP000663760">
    <property type="component" value="Chromosome 11"/>
</dbReference>